<comment type="caution">
    <text evidence="5">The sequence shown here is derived from an EMBL/GenBank/DDBJ whole genome shotgun (WGS) entry which is preliminary data.</text>
</comment>
<dbReference type="InterPro" id="IPR002577">
    <property type="entry name" value="HTH_HxlR"/>
</dbReference>
<dbReference type="PANTHER" id="PTHR33204">
    <property type="entry name" value="TRANSCRIPTIONAL REGULATOR, MARR FAMILY"/>
    <property type="match status" value="1"/>
</dbReference>
<gene>
    <name evidence="5" type="ORF">C7452_0099</name>
</gene>
<protein>
    <submittedName>
        <fullName evidence="5">HxlR family transcriptional regulator</fullName>
    </submittedName>
</protein>
<dbReference type="Proteomes" id="UP000256864">
    <property type="component" value="Unassembled WGS sequence"/>
</dbReference>
<organism evidence="5 6">
    <name type="scientific">Methanothermobacter defluvii</name>
    <dbReference type="NCBI Taxonomy" id="49339"/>
    <lineage>
        <taxon>Archaea</taxon>
        <taxon>Methanobacteriati</taxon>
        <taxon>Methanobacteriota</taxon>
        <taxon>Methanomada group</taxon>
        <taxon>Methanobacteria</taxon>
        <taxon>Methanobacteriales</taxon>
        <taxon>Methanobacteriaceae</taxon>
        <taxon>Methanothermobacter</taxon>
    </lineage>
</organism>
<keyword evidence="2" id="KW-0238">DNA-binding</keyword>
<keyword evidence="1" id="KW-0805">Transcription regulation</keyword>
<evidence type="ECO:0000256" key="1">
    <source>
        <dbReference type="ARBA" id="ARBA00023015"/>
    </source>
</evidence>
<accession>A0A371NC61</accession>
<dbReference type="InterPro" id="IPR036390">
    <property type="entry name" value="WH_DNA-bd_sf"/>
</dbReference>
<dbReference type="InterPro" id="IPR036388">
    <property type="entry name" value="WH-like_DNA-bd_sf"/>
</dbReference>
<keyword evidence="6" id="KW-1185">Reference proteome</keyword>
<dbReference type="Pfam" id="PF01638">
    <property type="entry name" value="HxlR"/>
    <property type="match status" value="1"/>
</dbReference>
<evidence type="ECO:0000256" key="3">
    <source>
        <dbReference type="ARBA" id="ARBA00023163"/>
    </source>
</evidence>
<evidence type="ECO:0000259" key="4">
    <source>
        <dbReference type="PROSITE" id="PS51118"/>
    </source>
</evidence>
<evidence type="ECO:0000256" key="2">
    <source>
        <dbReference type="ARBA" id="ARBA00023125"/>
    </source>
</evidence>
<dbReference type="AlphaFoldDB" id="A0A371NC61"/>
<dbReference type="SUPFAM" id="SSF46785">
    <property type="entry name" value="Winged helix' DNA-binding domain"/>
    <property type="match status" value="1"/>
</dbReference>
<dbReference type="GO" id="GO:0003677">
    <property type="term" value="F:DNA binding"/>
    <property type="evidence" value="ECO:0007669"/>
    <property type="project" value="UniProtKB-KW"/>
</dbReference>
<evidence type="ECO:0000313" key="6">
    <source>
        <dbReference type="Proteomes" id="UP000256864"/>
    </source>
</evidence>
<proteinExistence type="predicted"/>
<reference evidence="5 6" key="1">
    <citation type="submission" date="2018-07" db="EMBL/GenBank/DDBJ databases">
        <title>Genomic Encyclopedia of Type Strains, Phase IV (KMG-IV): sequencing the most valuable type-strain genomes for metagenomic binning, comparative biology and taxonomic classification.</title>
        <authorList>
            <person name="Goeker M."/>
        </authorList>
    </citation>
    <scope>NUCLEOTIDE SEQUENCE [LARGE SCALE GENOMIC DNA]</scope>
    <source>
        <strain evidence="5 6">DSM 7466</strain>
    </source>
</reference>
<keyword evidence="3" id="KW-0804">Transcription</keyword>
<dbReference type="Gene3D" id="1.10.10.10">
    <property type="entry name" value="Winged helix-like DNA-binding domain superfamily/Winged helix DNA-binding domain"/>
    <property type="match status" value="1"/>
</dbReference>
<dbReference type="EMBL" id="QREL01000001">
    <property type="protein sequence ID" value="REE28107.1"/>
    <property type="molecule type" value="Genomic_DNA"/>
</dbReference>
<feature type="domain" description="HTH hxlR-type" evidence="4">
    <location>
        <begin position="26"/>
        <end position="124"/>
    </location>
</feature>
<dbReference type="PROSITE" id="PS51118">
    <property type="entry name" value="HTH_HXLR"/>
    <property type="match status" value="1"/>
</dbReference>
<dbReference type="PANTHER" id="PTHR33204:SF29">
    <property type="entry name" value="TRANSCRIPTIONAL REGULATOR"/>
    <property type="match status" value="1"/>
</dbReference>
<sequence length="131" mass="14926">MYILTISIPCYKEYSGDDMGDDEYLCSVEVAVNEIGGKWKSLVLCTLKDGKLRFSEINRRIPKITQRMLTRTLRELESSGLINRKVYPEVPPRVEYCLTEKGKSVIPILDALCEWGKMYGSQQENSGEKAP</sequence>
<evidence type="ECO:0000313" key="5">
    <source>
        <dbReference type="EMBL" id="REE28107.1"/>
    </source>
</evidence>
<name>A0A371NC61_9EURY</name>